<dbReference type="RefSeq" id="XP_001424172.1">
    <property type="nucleotide sequence ID" value="XM_001424135.1"/>
</dbReference>
<keyword evidence="3" id="KW-1185">Reference proteome</keyword>
<keyword evidence="1" id="KW-1133">Transmembrane helix</keyword>
<dbReference type="KEGG" id="ptm:GSPATT00027805001"/>
<organism evidence="2 3">
    <name type="scientific">Paramecium tetraurelia</name>
    <dbReference type="NCBI Taxonomy" id="5888"/>
    <lineage>
        <taxon>Eukaryota</taxon>
        <taxon>Sar</taxon>
        <taxon>Alveolata</taxon>
        <taxon>Ciliophora</taxon>
        <taxon>Intramacronucleata</taxon>
        <taxon>Oligohymenophorea</taxon>
        <taxon>Peniculida</taxon>
        <taxon>Parameciidae</taxon>
        <taxon>Paramecium</taxon>
    </lineage>
</organism>
<dbReference type="HOGENOM" id="CLU_800376_0_0_1"/>
<keyword evidence="1" id="KW-0812">Transmembrane</keyword>
<feature type="transmembrane region" description="Helical" evidence="1">
    <location>
        <begin position="282"/>
        <end position="302"/>
    </location>
</feature>
<dbReference type="AlphaFoldDB" id="A0BE07"/>
<dbReference type="InParanoid" id="A0BE07"/>
<dbReference type="GeneID" id="5009956"/>
<accession>A0BE07</accession>
<reference evidence="2 3" key="1">
    <citation type="journal article" date="2006" name="Nature">
        <title>Global trends of whole-genome duplications revealed by the ciliate Paramecium tetraurelia.</title>
        <authorList>
            <consortium name="Genoscope"/>
            <person name="Aury J.-M."/>
            <person name="Jaillon O."/>
            <person name="Duret L."/>
            <person name="Noel B."/>
            <person name="Jubin C."/>
            <person name="Porcel B.M."/>
            <person name="Segurens B."/>
            <person name="Daubin V."/>
            <person name="Anthouard V."/>
            <person name="Aiach N."/>
            <person name="Arnaiz O."/>
            <person name="Billaut A."/>
            <person name="Beisson J."/>
            <person name="Blanc I."/>
            <person name="Bouhouche K."/>
            <person name="Camara F."/>
            <person name="Duharcourt S."/>
            <person name="Guigo R."/>
            <person name="Gogendeau D."/>
            <person name="Katinka M."/>
            <person name="Keller A.-M."/>
            <person name="Kissmehl R."/>
            <person name="Klotz C."/>
            <person name="Koll F."/>
            <person name="Le Moue A."/>
            <person name="Lepere C."/>
            <person name="Malinsky S."/>
            <person name="Nowacki M."/>
            <person name="Nowak J.K."/>
            <person name="Plattner H."/>
            <person name="Poulain J."/>
            <person name="Ruiz F."/>
            <person name="Serrano V."/>
            <person name="Zagulski M."/>
            <person name="Dessen P."/>
            <person name="Betermier M."/>
            <person name="Weissenbach J."/>
            <person name="Scarpelli C."/>
            <person name="Schachter V."/>
            <person name="Sperling L."/>
            <person name="Meyer E."/>
            <person name="Cohen J."/>
            <person name="Wincker P."/>
        </authorList>
    </citation>
    <scope>NUCLEOTIDE SEQUENCE [LARGE SCALE GENOMIC DNA]</scope>
    <source>
        <strain evidence="2 3">Stock d4-2</strain>
    </source>
</reference>
<evidence type="ECO:0000313" key="2">
    <source>
        <dbReference type="EMBL" id="CAK56774.1"/>
    </source>
</evidence>
<keyword evidence="1" id="KW-0472">Membrane</keyword>
<dbReference type="Proteomes" id="UP000000600">
    <property type="component" value="Unassembled WGS sequence"/>
</dbReference>
<proteinExistence type="predicted"/>
<protein>
    <submittedName>
        <fullName evidence="2">Uncharacterized protein</fullName>
    </submittedName>
</protein>
<sequence>MKQKIYKLFCTFSKEVIQEQFVQFSSLYTQLNNTRFRNHETDEEQFETTMMRQYQKTVTSNMLDKHNRVGKQISQKCMKLTQHKSFSSYSYLYMPLSVHAILLEITQSNVSARYQEKTSFSITFNSLASTYAQQAILLNNTITSDMIDYYDAAVQQLGQLTTSLSLYQEDQNLQVYGILVENLCSLFLSELSYSYDDFQNLFTLQQCQSISILEKGLSSVVQDLYSHQLDFLQGVTTSKLNGLKESYQDSQIQIQRLYAQYGFQVIIELLTNQIKSLIDSTFLINAVMFAFACIIMSISLIATKLSIEKVKSQYQESKQLLTLFPFDRLMENAYVISFITHDLHFSV</sequence>
<dbReference type="EMBL" id="CT867988">
    <property type="protein sequence ID" value="CAK56774.1"/>
    <property type="molecule type" value="Genomic_DNA"/>
</dbReference>
<evidence type="ECO:0000256" key="1">
    <source>
        <dbReference type="SAM" id="Phobius"/>
    </source>
</evidence>
<gene>
    <name evidence="2" type="ORF">GSPATT00027805001</name>
</gene>
<evidence type="ECO:0000313" key="3">
    <source>
        <dbReference type="Proteomes" id="UP000000600"/>
    </source>
</evidence>
<name>A0BE07_PARTE</name>